<evidence type="ECO:0000313" key="2">
    <source>
        <dbReference type="Proteomes" id="UP000002526"/>
    </source>
</evidence>
<organism evidence="1 2">
    <name type="scientific">Bradyrhizobium diazoefficiens (strain JCM 10833 / BCRC 13528 / IAM 13628 / NBRC 14792 / USDA 110)</name>
    <dbReference type="NCBI Taxonomy" id="224911"/>
    <lineage>
        <taxon>Bacteria</taxon>
        <taxon>Pseudomonadati</taxon>
        <taxon>Pseudomonadota</taxon>
        <taxon>Alphaproteobacteria</taxon>
        <taxon>Hyphomicrobiales</taxon>
        <taxon>Nitrobacteraceae</taxon>
        <taxon>Bradyrhizobium</taxon>
    </lineage>
</organism>
<dbReference type="KEGG" id="bja:blr4055"/>
<dbReference type="HOGENOM" id="CLU_1197913_0_0_5"/>
<protein>
    <submittedName>
        <fullName evidence="1">Blr4055 protein</fullName>
    </submittedName>
</protein>
<gene>
    <name evidence="1" type="ordered locus">blr4055</name>
</gene>
<dbReference type="RefSeq" id="WP_011086831.1">
    <property type="nucleotide sequence ID" value="NC_004463.1"/>
</dbReference>
<sequence>MTRLPIRIWCFPRQRLLIWRAAAAIAITATVTLALMGGAYAACSPAADNSPNPPPGTTITCSGVTTDQNGTNGYGTGNQTGIVINVDSGASVTGSVNSGINIGNATVSNSGSITGATNGVFSQNDVTVTNNTGATITGTVLSGIGSNNGSVTVVNSGTITGNANVGVFAFVNATVTNNAGATIAGDLGVNSGYSAVGNVTNAGNIIGTSYGFIAYGTGVVSNAAGGLISGG</sequence>
<dbReference type="InParanoid" id="Q89MY7"/>
<accession>Q89MY7</accession>
<dbReference type="AlphaFoldDB" id="Q89MY7"/>
<dbReference type="EnsemblBacteria" id="BAC49320">
    <property type="protein sequence ID" value="BAC49320"/>
    <property type="gene ID" value="BAC49320"/>
</dbReference>
<dbReference type="STRING" id="224911.AAV28_17295"/>
<dbReference type="GeneID" id="46491058"/>
<dbReference type="Proteomes" id="UP000002526">
    <property type="component" value="Chromosome"/>
</dbReference>
<name>Q89MY7_BRADU</name>
<dbReference type="OrthoDB" id="8255242at2"/>
<evidence type="ECO:0000313" key="1">
    <source>
        <dbReference type="EMBL" id="BAC49320.1"/>
    </source>
</evidence>
<reference evidence="2" key="1">
    <citation type="journal article" date="2002" name="DNA Res.">
        <title>Complete genomic sequence of nitrogen-fixing symbiotic bacterium Bradyrhizobium japonicum USDA110.</title>
        <authorList>
            <person name="Kaneko T."/>
            <person name="Nakamura Y."/>
            <person name="Sato S."/>
            <person name="Minamisawa K."/>
            <person name="Uchiumi T."/>
            <person name="Sasamoto S."/>
            <person name="Watanabe A."/>
            <person name="Idesawa K."/>
            <person name="Iriguchi M."/>
            <person name="Kawashima K."/>
            <person name="Kohara M."/>
            <person name="Matsumoto M."/>
            <person name="Shimpo S."/>
            <person name="Tsuruoka H."/>
            <person name="Wada T."/>
            <person name="Yamada M."/>
            <person name="Tabata S."/>
        </authorList>
    </citation>
    <scope>NUCLEOTIDE SEQUENCE [LARGE SCALE GENOMIC DNA]</scope>
    <source>
        <strain evidence="2">JCM 10833 / BCRC 13528 / IAM 13628 / NBRC 14792 / USDA 110</strain>
    </source>
</reference>
<dbReference type="PATRIC" id="fig|224911.5.peg.4065"/>
<proteinExistence type="predicted"/>
<dbReference type="EMBL" id="BA000040">
    <property type="protein sequence ID" value="BAC49320.1"/>
    <property type="molecule type" value="Genomic_DNA"/>
</dbReference>
<keyword evidence="2" id="KW-1185">Reference proteome</keyword>